<feature type="chain" id="PRO_5045370945" evidence="11">
    <location>
        <begin position="32"/>
        <end position="366"/>
    </location>
</feature>
<evidence type="ECO:0000256" key="10">
    <source>
        <dbReference type="ARBA" id="ARBA00023237"/>
    </source>
</evidence>
<dbReference type="InterPro" id="IPR033900">
    <property type="entry name" value="Gram_neg_porin_domain"/>
</dbReference>
<dbReference type="Proteomes" id="UP001267710">
    <property type="component" value="Unassembled WGS sequence"/>
</dbReference>
<keyword evidence="8" id="KW-0626">Porin</keyword>
<keyword evidence="5" id="KW-0812">Transmembrane</keyword>
<dbReference type="EMBL" id="JAVIZX010000001">
    <property type="protein sequence ID" value="MDR6214847.1"/>
    <property type="molecule type" value="Genomic_DNA"/>
</dbReference>
<evidence type="ECO:0000256" key="6">
    <source>
        <dbReference type="ARBA" id="ARBA00022729"/>
    </source>
</evidence>
<comment type="caution">
    <text evidence="13">The sequence shown here is derived from an EMBL/GenBank/DDBJ whole genome shotgun (WGS) entry which is preliminary data.</text>
</comment>
<sequence length="366" mass="39023">MRDTIFHRRCMALAGLSVAAGIGAMGGPVQAQEAKGGNKVELWGIVDNWAGMQRTRSGATPGTVNVVESGGAQASRWGIRGTEDLGGGLKLQFALEQGLMTDTGGISNTSASSQGFNRNSFLRLSGGFGDIKIGRMLTAYDAMRGPMNQLYDSSGFASTGQTWSAGATAGNGLPAVSGSDYLARTNNTVYYGTPEFHDFSGSISVGAGERETTATAAPRTLTTNIKYDDDTLRVGYSFQKEHYTTGNNLFHLISGRYDFGSFRVVGSIQRQKEERVAGGQTSKEYQFGVDVPFGAATVALGIAGADTRNAENRKVVDATGYSGMLTYDLSKRTRLYSAARQLKVKRADGSTSLDVLRWGVGMTHRF</sequence>
<evidence type="ECO:0000256" key="9">
    <source>
        <dbReference type="ARBA" id="ARBA00023136"/>
    </source>
</evidence>
<evidence type="ECO:0000313" key="13">
    <source>
        <dbReference type="EMBL" id="MDR6214847.1"/>
    </source>
</evidence>
<dbReference type="InterPro" id="IPR023614">
    <property type="entry name" value="Porin_dom_sf"/>
</dbReference>
<comment type="subcellular location">
    <subcellularLocation>
        <location evidence="1">Cell outer membrane</location>
        <topology evidence="1">Multi-pass membrane protein</topology>
    </subcellularLocation>
</comment>
<keyword evidence="7" id="KW-0406">Ion transport</keyword>
<keyword evidence="10" id="KW-0998">Cell outer membrane</keyword>
<proteinExistence type="predicted"/>
<name>A0ABU1IDG9_9BURK</name>
<feature type="signal peptide" evidence="11">
    <location>
        <begin position="1"/>
        <end position="31"/>
    </location>
</feature>
<keyword evidence="3" id="KW-0813">Transport</keyword>
<dbReference type="PANTHER" id="PTHR34501:SF9">
    <property type="entry name" value="MAJOR OUTER MEMBRANE PROTEIN P.IA"/>
    <property type="match status" value="1"/>
</dbReference>
<dbReference type="Pfam" id="PF13609">
    <property type="entry name" value="Porin_4"/>
    <property type="match status" value="1"/>
</dbReference>
<comment type="subunit">
    <text evidence="2">Homotrimer.</text>
</comment>
<organism evidence="13 14">
    <name type="scientific">Paracidovorax wautersii</name>
    <dbReference type="NCBI Taxonomy" id="1177982"/>
    <lineage>
        <taxon>Bacteria</taxon>
        <taxon>Pseudomonadati</taxon>
        <taxon>Pseudomonadota</taxon>
        <taxon>Betaproteobacteria</taxon>
        <taxon>Burkholderiales</taxon>
        <taxon>Comamonadaceae</taxon>
        <taxon>Paracidovorax</taxon>
    </lineage>
</organism>
<gene>
    <name evidence="13" type="ORF">QE399_002536</name>
</gene>
<evidence type="ECO:0000256" key="2">
    <source>
        <dbReference type="ARBA" id="ARBA00011233"/>
    </source>
</evidence>
<evidence type="ECO:0000256" key="7">
    <source>
        <dbReference type="ARBA" id="ARBA00023065"/>
    </source>
</evidence>
<keyword evidence="4" id="KW-1134">Transmembrane beta strand</keyword>
<dbReference type="PANTHER" id="PTHR34501">
    <property type="entry name" value="PROTEIN YDDL-RELATED"/>
    <property type="match status" value="1"/>
</dbReference>
<dbReference type="InterPro" id="IPR050298">
    <property type="entry name" value="Gram-neg_bact_OMP"/>
</dbReference>
<evidence type="ECO:0000256" key="5">
    <source>
        <dbReference type="ARBA" id="ARBA00022692"/>
    </source>
</evidence>
<protein>
    <submittedName>
        <fullName evidence="13">Porin</fullName>
    </submittedName>
</protein>
<evidence type="ECO:0000313" key="14">
    <source>
        <dbReference type="Proteomes" id="UP001267710"/>
    </source>
</evidence>
<evidence type="ECO:0000256" key="11">
    <source>
        <dbReference type="SAM" id="SignalP"/>
    </source>
</evidence>
<feature type="domain" description="Porin" evidence="12">
    <location>
        <begin position="20"/>
        <end position="345"/>
    </location>
</feature>
<keyword evidence="14" id="KW-1185">Reference proteome</keyword>
<dbReference type="Gene3D" id="2.40.160.10">
    <property type="entry name" value="Porin"/>
    <property type="match status" value="1"/>
</dbReference>
<dbReference type="CDD" id="cd00342">
    <property type="entry name" value="gram_neg_porins"/>
    <property type="match status" value="1"/>
</dbReference>
<dbReference type="SUPFAM" id="SSF56935">
    <property type="entry name" value="Porins"/>
    <property type="match status" value="1"/>
</dbReference>
<evidence type="ECO:0000256" key="1">
    <source>
        <dbReference type="ARBA" id="ARBA00004571"/>
    </source>
</evidence>
<reference evidence="13 14" key="1">
    <citation type="submission" date="2023-08" db="EMBL/GenBank/DDBJ databases">
        <title>Functional and genomic diversity of the sorghum phyllosphere microbiome.</title>
        <authorList>
            <person name="Shade A."/>
        </authorList>
    </citation>
    <scope>NUCLEOTIDE SEQUENCE [LARGE SCALE GENOMIC DNA]</scope>
    <source>
        <strain evidence="13 14">SORGH_AS_0335</strain>
    </source>
</reference>
<accession>A0ABU1IDG9</accession>
<dbReference type="RefSeq" id="WP_309829156.1">
    <property type="nucleotide sequence ID" value="NZ_JAVIZX010000001.1"/>
</dbReference>
<evidence type="ECO:0000259" key="12">
    <source>
        <dbReference type="Pfam" id="PF13609"/>
    </source>
</evidence>
<keyword evidence="9" id="KW-0472">Membrane</keyword>
<evidence type="ECO:0000256" key="8">
    <source>
        <dbReference type="ARBA" id="ARBA00023114"/>
    </source>
</evidence>
<evidence type="ECO:0000256" key="4">
    <source>
        <dbReference type="ARBA" id="ARBA00022452"/>
    </source>
</evidence>
<keyword evidence="6 11" id="KW-0732">Signal</keyword>
<evidence type="ECO:0000256" key="3">
    <source>
        <dbReference type="ARBA" id="ARBA00022448"/>
    </source>
</evidence>